<evidence type="ECO:0000256" key="6">
    <source>
        <dbReference type="SAM" id="MobiDB-lite"/>
    </source>
</evidence>
<feature type="compositionally biased region" description="Polar residues" evidence="6">
    <location>
        <begin position="312"/>
        <end position="327"/>
    </location>
</feature>
<dbReference type="Pfam" id="PF13438">
    <property type="entry name" value="DUF4113"/>
    <property type="match status" value="1"/>
</dbReference>
<dbReference type="EMBL" id="CP039543">
    <property type="protein sequence ID" value="QJT10245.1"/>
    <property type="molecule type" value="Genomic_DNA"/>
</dbReference>
<dbReference type="Gene3D" id="1.10.150.20">
    <property type="entry name" value="5' to 3' exonuclease, C-terminal subdomain"/>
    <property type="match status" value="1"/>
</dbReference>
<dbReference type="InterPro" id="IPR001126">
    <property type="entry name" value="UmuC"/>
</dbReference>
<organism evidence="8 9">
    <name type="scientific">Oceanidesulfovibrio marinus</name>
    <dbReference type="NCBI Taxonomy" id="370038"/>
    <lineage>
        <taxon>Bacteria</taxon>
        <taxon>Pseudomonadati</taxon>
        <taxon>Thermodesulfobacteriota</taxon>
        <taxon>Desulfovibrionia</taxon>
        <taxon>Desulfovibrionales</taxon>
        <taxon>Desulfovibrionaceae</taxon>
        <taxon>Oceanidesulfovibrio</taxon>
    </lineage>
</organism>
<evidence type="ECO:0000259" key="7">
    <source>
        <dbReference type="PROSITE" id="PS50173"/>
    </source>
</evidence>
<dbReference type="InterPro" id="IPR043502">
    <property type="entry name" value="DNA/RNA_pol_sf"/>
</dbReference>
<accession>A0ABX6NHY0</accession>
<evidence type="ECO:0000256" key="3">
    <source>
        <dbReference type="ARBA" id="ARBA00023199"/>
    </source>
</evidence>
<dbReference type="PANTHER" id="PTHR11076:SF34">
    <property type="entry name" value="PROTEIN UMUC"/>
    <property type="match status" value="1"/>
</dbReference>
<evidence type="ECO:0000256" key="2">
    <source>
        <dbReference type="ARBA" id="ARBA00022763"/>
    </source>
</evidence>
<evidence type="ECO:0000313" key="8">
    <source>
        <dbReference type="EMBL" id="QJT10245.1"/>
    </source>
</evidence>
<name>A0ABX6NHY0_9BACT</name>
<keyword evidence="4" id="KW-0234">DNA repair</keyword>
<keyword evidence="5" id="KW-0742">SOS response</keyword>
<reference evidence="8 9" key="1">
    <citation type="submission" date="2019-04" db="EMBL/GenBank/DDBJ databases">
        <title>Isolation and culture of sulfate reducing bacteria from the cold seep of the South China Sea.</title>
        <authorList>
            <person name="Sun C."/>
            <person name="Liu R."/>
        </authorList>
    </citation>
    <scope>NUCLEOTIDE SEQUENCE [LARGE SCALE GENOMIC DNA]</scope>
    <source>
        <strain evidence="8 9">CS1</strain>
    </source>
</reference>
<evidence type="ECO:0000256" key="5">
    <source>
        <dbReference type="ARBA" id="ARBA00023236"/>
    </source>
</evidence>
<gene>
    <name evidence="8" type="ORF">E8L03_15485</name>
</gene>
<dbReference type="SUPFAM" id="SSF56672">
    <property type="entry name" value="DNA/RNA polymerases"/>
    <property type="match status" value="1"/>
</dbReference>
<dbReference type="SUPFAM" id="SSF100879">
    <property type="entry name" value="Lesion bypass DNA polymerase (Y-family), little finger domain"/>
    <property type="match status" value="1"/>
</dbReference>
<dbReference type="PANTHER" id="PTHR11076">
    <property type="entry name" value="DNA REPAIR POLYMERASE UMUC / TRANSFERASE FAMILY MEMBER"/>
    <property type="match status" value="1"/>
</dbReference>
<proteinExistence type="inferred from homology"/>
<evidence type="ECO:0000256" key="1">
    <source>
        <dbReference type="ARBA" id="ARBA00010945"/>
    </source>
</evidence>
<dbReference type="InterPro" id="IPR017961">
    <property type="entry name" value="DNA_pol_Y-fam_little_finger"/>
</dbReference>
<dbReference type="CDD" id="cd01700">
    <property type="entry name" value="PolY_Pol_V_umuC"/>
    <property type="match status" value="1"/>
</dbReference>
<dbReference type="Pfam" id="PF00817">
    <property type="entry name" value="IMS"/>
    <property type="match status" value="1"/>
</dbReference>
<protein>
    <submittedName>
        <fullName evidence="8">Y-family DNA polymerase</fullName>
    </submittedName>
</protein>
<evidence type="ECO:0000313" key="9">
    <source>
        <dbReference type="Proteomes" id="UP000503251"/>
    </source>
</evidence>
<keyword evidence="9" id="KW-1185">Reference proteome</keyword>
<dbReference type="Proteomes" id="UP000503251">
    <property type="component" value="Chromosome"/>
</dbReference>
<dbReference type="InterPro" id="IPR050116">
    <property type="entry name" value="DNA_polymerase-Y"/>
</dbReference>
<sequence>MTPLLPRRSPPYFAMVDCNNFYVSCERVCDPSLWGVPVVVLSNNDGCVIARSNEAKALGIAMGEPAFKREAYFRANGVRVLSSNYALYGDLSRRVVEVLTMFSPDLEIYSIDEAFLRIDGLPIRDTHAFARTIRETVTRWTGIPVSVGMAETKTLAKIANRKAKKAQECDGVYVLPPPGAERDALLEALDTRDIWGVGRRYAAMLARNGIHTARALRDAPDPFIRRTMTLTGLSTVLELRGKSVLDLEDVPPSKKAIGSSRSFGRPVTRLVELEEAASAYVSRAAEKLRAQGAVAGRLTVYVQTNPHKDEPQYSNGRDMSLSRPTSHTPTLVRAAQELARGIYKAGYRYKKAGVLLTALEPAAGRQLPLFDENTADEPRQATLMDVLDRTNAKWGRGALQIAAAGLGRPWRMRQSRLSPRYTTSWDELPEVR</sequence>
<dbReference type="Gene3D" id="3.40.1170.60">
    <property type="match status" value="1"/>
</dbReference>
<comment type="similarity">
    <text evidence="1">Belongs to the DNA polymerase type-Y family.</text>
</comment>
<dbReference type="Gene3D" id="3.30.1490.100">
    <property type="entry name" value="DNA polymerase, Y-family, little finger domain"/>
    <property type="match status" value="1"/>
</dbReference>
<dbReference type="InterPro" id="IPR043128">
    <property type="entry name" value="Rev_trsase/Diguanyl_cyclase"/>
</dbReference>
<dbReference type="RefSeq" id="WP_171267841.1">
    <property type="nucleotide sequence ID" value="NZ_CP039543.1"/>
</dbReference>
<dbReference type="Gene3D" id="3.30.70.270">
    <property type="match status" value="1"/>
</dbReference>
<dbReference type="Pfam" id="PF11799">
    <property type="entry name" value="IMS_C"/>
    <property type="match status" value="1"/>
</dbReference>
<evidence type="ECO:0000256" key="4">
    <source>
        <dbReference type="ARBA" id="ARBA00023204"/>
    </source>
</evidence>
<dbReference type="InterPro" id="IPR036775">
    <property type="entry name" value="DNA_pol_Y-fam_lit_finger_sf"/>
</dbReference>
<keyword evidence="3" id="KW-0741">SOS mutagenesis</keyword>
<keyword evidence="2" id="KW-0227">DNA damage</keyword>
<dbReference type="InterPro" id="IPR025188">
    <property type="entry name" value="DUF4113"/>
</dbReference>
<feature type="region of interest" description="Disordered" evidence="6">
    <location>
        <begin position="306"/>
        <end position="327"/>
    </location>
</feature>
<feature type="domain" description="UmuC" evidence="7">
    <location>
        <begin position="13"/>
        <end position="198"/>
    </location>
</feature>
<dbReference type="PROSITE" id="PS50173">
    <property type="entry name" value="UMUC"/>
    <property type="match status" value="1"/>
</dbReference>